<evidence type="ECO:0000313" key="1">
    <source>
        <dbReference type="EMBL" id="APR05060.1"/>
    </source>
</evidence>
<keyword evidence="1" id="KW-0808">Transferase</keyword>
<evidence type="ECO:0000313" key="2">
    <source>
        <dbReference type="Proteomes" id="UP000185739"/>
    </source>
</evidence>
<dbReference type="CDD" id="cd03188">
    <property type="entry name" value="GST_C_Beta"/>
    <property type="match status" value="1"/>
</dbReference>
<dbReference type="SUPFAM" id="SSF52833">
    <property type="entry name" value="Thioredoxin-like"/>
    <property type="match status" value="1"/>
</dbReference>
<dbReference type="RefSeq" id="WP_075148476.1">
    <property type="nucleotide sequence ID" value="NZ_CP018839.1"/>
</dbReference>
<dbReference type="PROSITE" id="PS50405">
    <property type="entry name" value="GST_CTER"/>
    <property type="match status" value="1"/>
</dbReference>
<protein>
    <submittedName>
        <fullName evidence="1">Glutathione S-transferase</fullName>
        <ecNumber evidence="1">2.5.1.18</ecNumber>
    </submittedName>
</protein>
<dbReference type="Pfam" id="PF00043">
    <property type="entry name" value="GST_C"/>
    <property type="match status" value="1"/>
</dbReference>
<dbReference type="GO" id="GO:0004364">
    <property type="term" value="F:glutathione transferase activity"/>
    <property type="evidence" value="ECO:0007669"/>
    <property type="project" value="UniProtKB-EC"/>
</dbReference>
<reference evidence="1 2" key="1">
    <citation type="submission" date="2016-12" db="EMBL/GenBank/DDBJ databases">
        <title>Complete genome sequence of Thauera chlorobenzoica, a Betaproteobacterium degrading haloaromatics anaerobically to CO2 and halides.</title>
        <authorList>
            <person name="Goris T."/>
            <person name="Mergelsberg M."/>
            <person name="Boll M."/>
        </authorList>
    </citation>
    <scope>NUCLEOTIDE SEQUENCE [LARGE SCALE GENOMIC DNA]</scope>
    <source>
        <strain evidence="1 2">3CB1</strain>
    </source>
</reference>
<dbReference type="NCBIfam" id="NF007831">
    <property type="entry name" value="PRK10542.1"/>
    <property type="match status" value="1"/>
</dbReference>
<dbReference type="SFLD" id="SFLDS00019">
    <property type="entry name" value="Glutathione_Transferase_(cytos"/>
    <property type="match status" value="1"/>
</dbReference>
<dbReference type="Proteomes" id="UP000185739">
    <property type="component" value="Chromosome"/>
</dbReference>
<name>A0A1H5S115_9RHOO</name>
<dbReference type="CDD" id="cd03057">
    <property type="entry name" value="GST_N_Beta"/>
    <property type="match status" value="1"/>
</dbReference>
<dbReference type="EMBL" id="CP018839">
    <property type="protein sequence ID" value="APR05060.1"/>
    <property type="molecule type" value="Genomic_DNA"/>
</dbReference>
<accession>A0A1H5S115</accession>
<dbReference type="SFLD" id="SFLDG00358">
    <property type="entry name" value="Main_(cytGST)"/>
    <property type="match status" value="1"/>
</dbReference>
<dbReference type="SFLD" id="SFLDG01150">
    <property type="entry name" value="Main.1:_Beta-like"/>
    <property type="match status" value="1"/>
</dbReference>
<dbReference type="Gene3D" id="1.20.1050.10">
    <property type="match status" value="1"/>
</dbReference>
<dbReference type="InterPro" id="IPR036282">
    <property type="entry name" value="Glutathione-S-Trfase_C_sf"/>
</dbReference>
<dbReference type="KEGG" id="tcl:Tchl_2220"/>
<dbReference type="PANTHER" id="PTHR44051:SF8">
    <property type="entry name" value="GLUTATHIONE S-TRANSFERASE GSTA"/>
    <property type="match status" value="1"/>
</dbReference>
<keyword evidence="2" id="KW-1185">Reference proteome</keyword>
<dbReference type="SUPFAM" id="SSF47616">
    <property type="entry name" value="GST C-terminal domain-like"/>
    <property type="match status" value="1"/>
</dbReference>
<dbReference type="InterPro" id="IPR004045">
    <property type="entry name" value="Glutathione_S-Trfase_N"/>
</dbReference>
<gene>
    <name evidence="1" type="ORF">Tchl_2220</name>
</gene>
<dbReference type="STRING" id="96773.Tchl_2220"/>
<dbReference type="InterPro" id="IPR004046">
    <property type="entry name" value="GST_C"/>
</dbReference>
<sequence length="201" mass="21830">MKLYIKPGACSLTPHIVLEEAGLPYTTETVDLGTRRTAGGADYTTINPKGYVPALQLDSGEVLTELPAIVQYLADLAPEKKLAPANGTLERYRLQSWLGFIGTEVHKSFSPFFNPAAGDDWKQAARANLERRLGYADSQLAGRAYLLGEDFSVADAYLFTVLSWAKYIGLDLAPWPNVTACLDRVAARPAVRAALKAEGLV</sequence>
<dbReference type="Pfam" id="PF13409">
    <property type="entry name" value="GST_N_2"/>
    <property type="match status" value="1"/>
</dbReference>
<dbReference type="InterPro" id="IPR040079">
    <property type="entry name" value="Glutathione_S-Trfase"/>
</dbReference>
<dbReference type="PANTHER" id="PTHR44051">
    <property type="entry name" value="GLUTATHIONE S-TRANSFERASE-RELATED"/>
    <property type="match status" value="1"/>
</dbReference>
<dbReference type="OrthoDB" id="4378831at2"/>
<proteinExistence type="predicted"/>
<dbReference type="PROSITE" id="PS50404">
    <property type="entry name" value="GST_NTER"/>
    <property type="match status" value="1"/>
</dbReference>
<dbReference type="AlphaFoldDB" id="A0A1H5S115"/>
<dbReference type="InterPro" id="IPR010987">
    <property type="entry name" value="Glutathione-S-Trfase_C-like"/>
</dbReference>
<organism evidence="1 2">
    <name type="scientific">Thauera chlorobenzoica</name>
    <dbReference type="NCBI Taxonomy" id="96773"/>
    <lineage>
        <taxon>Bacteria</taxon>
        <taxon>Pseudomonadati</taxon>
        <taxon>Pseudomonadota</taxon>
        <taxon>Betaproteobacteria</taxon>
        <taxon>Rhodocyclales</taxon>
        <taxon>Zoogloeaceae</taxon>
        <taxon>Thauera</taxon>
    </lineage>
</organism>
<dbReference type="EC" id="2.5.1.18" evidence="1"/>
<dbReference type="Gene3D" id="3.40.30.10">
    <property type="entry name" value="Glutaredoxin"/>
    <property type="match status" value="1"/>
</dbReference>
<dbReference type="InterPro" id="IPR036249">
    <property type="entry name" value="Thioredoxin-like_sf"/>
</dbReference>